<evidence type="ECO:0000313" key="5">
    <source>
        <dbReference type="EMBL" id="KZT12671.1"/>
    </source>
</evidence>
<dbReference type="InterPro" id="IPR001288">
    <property type="entry name" value="Translation_initiation_fac_3"/>
</dbReference>
<proteinExistence type="inferred from homology"/>
<dbReference type="STRING" id="1314785.A0A165I6V5"/>
<evidence type="ECO:0000313" key="6">
    <source>
        <dbReference type="Proteomes" id="UP000076871"/>
    </source>
</evidence>
<dbReference type="GO" id="GO:0043022">
    <property type="term" value="F:ribosome binding"/>
    <property type="evidence" value="ECO:0007669"/>
    <property type="project" value="TreeGrafter"/>
</dbReference>
<name>A0A165I6V5_9APHY</name>
<dbReference type="AlphaFoldDB" id="A0A165I6V5"/>
<evidence type="ECO:0000256" key="2">
    <source>
        <dbReference type="ARBA" id="ARBA00022540"/>
    </source>
</evidence>
<sequence length="239" mass="27386">MAFPTAFRIARVSNACHILESCHAGPSQSAYAAFHSTARRFAKETEVKTEGRLRNENIPYQIVRLVNPETSRLDEPVRLSEILKTIDRRREWVELVSDTPENPVVKIIKGSAVYSKMLERKEKSRENRPREEKEFQMTWGIASADLGHKLKKVREHLEKGGRANVVYTSKKGQAQPTPQEMEARLNETVTLLEGVGKEWKTRDTTRTTAVMYLQGDNAPPPLPKRSEKKTQHNLLRQQE</sequence>
<dbReference type="InterPro" id="IPR036788">
    <property type="entry name" value="T_IF-3_C_sf"/>
</dbReference>
<dbReference type="GeneID" id="63818223"/>
<keyword evidence="6" id="KW-1185">Reference proteome</keyword>
<dbReference type="GO" id="GO:0032790">
    <property type="term" value="P:ribosome disassembly"/>
    <property type="evidence" value="ECO:0007669"/>
    <property type="project" value="TreeGrafter"/>
</dbReference>
<reference evidence="5 6" key="1">
    <citation type="journal article" date="2016" name="Mol. Biol. Evol.">
        <title>Comparative Genomics of Early-Diverging Mushroom-Forming Fungi Provides Insights into the Origins of Lignocellulose Decay Capabilities.</title>
        <authorList>
            <person name="Nagy L.G."/>
            <person name="Riley R."/>
            <person name="Tritt A."/>
            <person name="Adam C."/>
            <person name="Daum C."/>
            <person name="Floudas D."/>
            <person name="Sun H."/>
            <person name="Yadav J.S."/>
            <person name="Pangilinan J."/>
            <person name="Larsson K.H."/>
            <person name="Matsuura K."/>
            <person name="Barry K."/>
            <person name="Labutti K."/>
            <person name="Kuo R."/>
            <person name="Ohm R.A."/>
            <person name="Bhattacharya S.S."/>
            <person name="Shirouzu T."/>
            <person name="Yoshinaga Y."/>
            <person name="Martin F.M."/>
            <person name="Grigoriev I.V."/>
            <person name="Hibbett D.S."/>
        </authorList>
    </citation>
    <scope>NUCLEOTIDE SEQUENCE [LARGE SCALE GENOMIC DNA]</scope>
    <source>
        <strain evidence="5 6">93-53</strain>
    </source>
</reference>
<protein>
    <recommendedName>
        <fullName evidence="7">Translation initiation factor 3 N-terminal domain-containing protein</fullName>
    </recommendedName>
</protein>
<accession>A0A165I6V5</accession>
<evidence type="ECO:0000256" key="3">
    <source>
        <dbReference type="ARBA" id="ARBA00022917"/>
    </source>
</evidence>
<evidence type="ECO:0008006" key="7">
    <source>
        <dbReference type="Google" id="ProtNLM"/>
    </source>
</evidence>
<dbReference type="OrthoDB" id="21573at2759"/>
<dbReference type="GO" id="GO:0070124">
    <property type="term" value="P:mitochondrial translational initiation"/>
    <property type="evidence" value="ECO:0007669"/>
    <property type="project" value="TreeGrafter"/>
</dbReference>
<dbReference type="RefSeq" id="XP_040770181.1">
    <property type="nucleotide sequence ID" value="XM_040901191.1"/>
</dbReference>
<comment type="similarity">
    <text evidence="1">Belongs to the IF-3 family.</text>
</comment>
<dbReference type="SUPFAM" id="SSF55200">
    <property type="entry name" value="Translation initiation factor IF3, C-terminal domain"/>
    <property type="match status" value="1"/>
</dbReference>
<evidence type="ECO:0000256" key="4">
    <source>
        <dbReference type="SAM" id="MobiDB-lite"/>
    </source>
</evidence>
<dbReference type="Gene3D" id="3.30.110.10">
    <property type="entry name" value="Translation initiation factor 3 (IF-3), C-terminal domain"/>
    <property type="match status" value="1"/>
</dbReference>
<keyword evidence="2" id="KW-0396">Initiation factor</keyword>
<dbReference type="PANTHER" id="PTHR10938">
    <property type="entry name" value="TRANSLATION INITIATION FACTOR IF-3"/>
    <property type="match status" value="1"/>
</dbReference>
<dbReference type="GO" id="GO:0005739">
    <property type="term" value="C:mitochondrion"/>
    <property type="evidence" value="ECO:0007669"/>
    <property type="project" value="TreeGrafter"/>
</dbReference>
<dbReference type="EMBL" id="KV427605">
    <property type="protein sequence ID" value="KZT12671.1"/>
    <property type="molecule type" value="Genomic_DNA"/>
</dbReference>
<dbReference type="InParanoid" id="A0A165I6V5"/>
<gene>
    <name evidence="5" type="ORF">LAESUDRAFT_10873</name>
</gene>
<evidence type="ECO:0000256" key="1">
    <source>
        <dbReference type="ARBA" id="ARBA00005439"/>
    </source>
</evidence>
<keyword evidence="3" id="KW-0648">Protein biosynthesis</keyword>
<organism evidence="5 6">
    <name type="scientific">Laetiporus sulphureus 93-53</name>
    <dbReference type="NCBI Taxonomy" id="1314785"/>
    <lineage>
        <taxon>Eukaryota</taxon>
        <taxon>Fungi</taxon>
        <taxon>Dikarya</taxon>
        <taxon>Basidiomycota</taxon>
        <taxon>Agaricomycotina</taxon>
        <taxon>Agaricomycetes</taxon>
        <taxon>Polyporales</taxon>
        <taxon>Laetiporus</taxon>
    </lineage>
</organism>
<feature type="region of interest" description="Disordered" evidence="4">
    <location>
        <begin position="214"/>
        <end position="239"/>
    </location>
</feature>
<dbReference type="PANTHER" id="PTHR10938:SF0">
    <property type="entry name" value="TRANSLATION INITIATION FACTOR IF-3, MITOCHONDRIAL"/>
    <property type="match status" value="1"/>
</dbReference>
<dbReference type="GO" id="GO:0003743">
    <property type="term" value="F:translation initiation factor activity"/>
    <property type="evidence" value="ECO:0007669"/>
    <property type="project" value="UniProtKB-KW"/>
</dbReference>
<dbReference type="Proteomes" id="UP000076871">
    <property type="component" value="Unassembled WGS sequence"/>
</dbReference>